<comment type="similarity">
    <text evidence="8">Belongs to the glycosyl hydrolase family 6.</text>
</comment>
<keyword evidence="11" id="KW-1185">Reference proteome</keyword>
<dbReference type="RefSeq" id="XP_038789714.1">
    <property type="nucleotide sequence ID" value="XM_038928436.1"/>
</dbReference>
<keyword evidence="6 8" id="KW-0624">Polysaccharide degradation</keyword>
<feature type="active site" evidence="7">
    <location>
        <position position="127"/>
    </location>
</feature>
<comment type="caution">
    <text evidence="10">The sequence shown here is derived from an EMBL/GenBank/DDBJ whole genome shotgun (WGS) entry which is preliminary data.</text>
</comment>
<dbReference type="Pfam" id="PF12929">
    <property type="entry name" value="Mid1"/>
    <property type="match status" value="1"/>
</dbReference>
<dbReference type="InterPro" id="IPR024338">
    <property type="entry name" value="MID1/Yam8"/>
</dbReference>
<keyword evidence="5 8" id="KW-0326">Glycosidase</keyword>
<dbReference type="Gene3D" id="3.20.20.40">
    <property type="entry name" value="1, 4-beta cellobiohydrolase"/>
    <property type="match status" value="1"/>
</dbReference>
<evidence type="ECO:0000313" key="10">
    <source>
        <dbReference type="EMBL" id="KAF7679641.1"/>
    </source>
</evidence>
<evidence type="ECO:0000256" key="8">
    <source>
        <dbReference type="RuleBase" id="RU361186"/>
    </source>
</evidence>
<evidence type="ECO:0000256" key="5">
    <source>
        <dbReference type="ARBA" id="ARBA00023295"/>
    </source>
</evidence>
<evidence type="ECO:0000313" key="11">
    <source>
        <dbReference type="Proteomes" id="UP000596902"/>
    </source>
</evidence>
<dbReference type="AlphaFoldDB" id="A0A8H7B8T0"/>
<dbReference type="PANTHER" id="PTHR39142:SF1">
    <property type="entry name" value="AEL197CP"/>
    <property type="match status" value="1"/>
</dbReference>
<dbReference type="PRINTS" id="PR00733">
    <property type="entry name" value="GLHYDRLASE6"/>
</dbReference>
<dbReference type="GO" id="GO:0005262">
    <property type="term" value="F:calcium channel activity"/>
    <property type="evidence" value="ECO:0007669"/>
    <property type="project" value="InterPro"/>
</dbReference>
<dbReference type="InterPro" id="IPR016288">
    <property type="entry name" value="Beta_cellobiohydrolase"/>
</dbReference>
<keyword evidence="4 8" id="KW-0119">Carbohydrate metabolism</keyword>
<dbReference type="GeneID" id="62201614"/>
<dbReference type="GO" id="GO:0098703">
    <property type="term" value="P:calcium ion import across plasma membrane"/>
    <property type="evidence" value="ECO:0007669"/>
    <property type="project" value="InterPro"/>
</dbReference>
<dbReference type="EMBL" id="JAAABM010000003">
    <property type="protein sequence ID" value="KAF7679641.1"/>
    <property type="molecule type" value="Genomic_DNA"/>
</dbReference>
<sequence>MLSNILLTAALAAGVAQALPQATSVTKTTSTARATTTAAATGNPFAGKDFYANPYYSSEVYTLAMPSLAASLKPAASAVAKVGSFVWMDTMAKVPTMDTYLADIKAKNAAGAKLMGTFVVYDLPDRDCAALASNGELKIAEGGADKYKTQYIDKIAAIIKKYPDVKINLAIEPDSLANMITNMGVQKCANAASTYKDLTVYALKTLNFPNVDMYLDGGHAGWLGWDANIGPAAKLYAEVYKAAGSPRGVRGIVTNVSNYNAFRIATCPAITQGSKNCDEERFINAFAPLLKAEGFPAHFIVDTGRSGKQPTGQQAWGDWCNVSGAGFGIRPTTNTDNALVDAFVWVKPGGESDGTSDQSAARYDGFCGKASAFKPAPEAVKIERTCESRIGMIGLFAFVKLSSVSTSVYAAVHVQPSSIDKAAERAMQRPQLSPLRSRLLPYLAATGACIALWSSPIPGAHAAEVPAAPDHDVLDSPVLYALPNGEVSQIGHGGYDRIESDGYEPDFAYLDRSLIGRQADVLDTLVNNEGMPKDINPEETMHFVFKKGELRMRSALDVPTEALEARGTENVSDGVGSADVVAPGTGNASDEDEAGLDKRQSGRSRVWLTANTCRQPMPNGNATDAMKNHPQLVMYVSTSAQNQRPGPDATQDTLTNITGVLFDGGYASFELNATSDVYIGIGAPKLEEDWFGSWHFELAASTDGPYHSYNATEPFLYMVDTDSESALFITYDLGDSNKTEDVDKWKAQNPFHMYAFPDDEWTPVTGLERSYCALKEQFNVNTTRNFTIDTSITTKFSGDSFMPKSQFHVRNLQAAKTYNGFVVVEGSQEPLYIDRVGTTRGGGRVFQAFNWTTKADDSCQVLFDLDFCDTVAYAVPSNTRFKYNDTALATIYDDQAREYYDNFTKSLAQVACDTVSESQYSLARTCDDCAKDYKSWLCMVLMPRCEDWTANDSSLVPRNVKTPFANGSLPDMIPGFNDSAAFARSRNPLIDEVIQPGPYKEMLPCDDMCFDIVRSCPAQMGFSCPNGAQRESMYGRRDPDNDRLTCNFPGAVVKLNANSSGEALGVQMQGVMAVVGIVAAMLLV</sequence>
<dbReference type="SUPFAM" id="SSF51989">
    <property type="entry name" value="Glycosyl hydrolases family 6, cellulases"/>
    <property type="match status" value="1"/>
</dbReference>
<dbReference type="InterPro" id="IPR001524">
    <property type="entry name" value="Glyco_hydro_6_CS"/>
</dbReference>
<dbReference type="InterPro" id="IPR036790">
    <property type="entry name" value="Frizzled_dom_sf"/>
</dbReference>
<dbReference type="FunFam" id="3.20.20.40:FF:000001">
    <property type="entry name" value="Glucanase"/>
    <property type="match status" value="1"/>
</dbReference>
<gene>
    <name evidence="10" type="ORF">GT037_003389</name>
</gene>
<feature type="signal peptide" evidence="8">
    <location>
        <begin position="1"/>
        <end position="18"/>
    </location>
</feature>
<dbReference type="EC" id="3.2.1.-" evidence="8"/>
<dbReference type="Proteomes" id="UP000596902">
    <property type="component" value="Unassembled WGS sequence"/>
</dbReference>
<feature type="region of interest" description="Disordered" evidence="9">
    <location>
        <begin position="565"/>
        <end position="602"/>
    </location>
</feature>
<evidence type="ECO:0000256" key="6">
    <source>
        <dbReference type="ARBA" id="ARBA00023326"/>
    </source>
</evidence>
<reference evidence="10" key="1">
    <citation type="submission" date="2020-01" db="EMBL/GenBank/DDBJ databases">
        <authorList>
            <person name="Feng Z.H.Z."/>
        </authorList>
    </citation>
    <scope>NUCLEOTIDE SEQUENCE</scope>
    <source>
        <strain evidence="10">CBS107.38</strain>
    </source>
</reference>
<dbReference type="PANTHER" id="PTHR39142">
    <property type="entry name" value="MID1P"/>
    <property type="match status" value="1"/>
</dbReference>
<dbReference type="InterPro" id="IPR036434">
    <property type="entry name" value="Beta_cellobiohydrolase_sf"/>
</dbReference>
<evidence type="ECO:0000256" key="2">
    <source>
        <dbReference type="ARBA" id="ARBA00022801"/>
    </source>
</evidence>
<keyword evidence="1 8" id="KW-0732">Signal</keyword>
<organism evidence="10 11">
    <name type="scientific">Alternaria burnsii</name>
    <dbReference type="NCBI Taxonomy" id="1187904"/>
    <lineage>
        <taxon>Eukaryota</taxon>
        <taxon>Fungi</taxon>
        <taxon>Dikarya</taxon>
        <taxon>Ascomycota</taxon>
        <taxon>Pezizomycotina</taxon>
        <taxon>Dothideomycetes</taxon>
        <taxon>Pleosporomycetidae</taxon>
        <taxon>Pleosporales</taxon>
        <taxon>Pleosporineae</taxon>
        <taxon>Pleosporaceae</taxon>
        <taxon>Alternaria</taxon>
        <taxon>Alternaria sect. Alternaria</taxon>
    </lineage>
</organism>
<accession>A0A8H7B8T0</accession>
<keyword evidence="3 8" id="KW-0136">Cellulose degradation</keyword>
<dbReference type="Pfam" id="PF01341">
    <property type="entry name" value="Glyco_hydro_6"/>
    <property type="match status" value="1"/>
</dbReference>
<evidence type="ECO:0000256" key="3">
    <source>
        <dbReference type="ARBA" id="ARBA00023001"/>
    </source>
</evidence>
<evidence type="ECO:0000256" key="1">
    <source>
        <dbReference type="ARBA" id="ARBA00022729"/>
    </source>
</evidence>
<dbReference type="GO" id="GO:0004553">
    <property type="term" value="F:hydrolase activity, hydrolyzing O-glycosyl compounds"/>
    <property type="evidence" value="ECO:0007669"/>
    <property type="project" value="InterPro"/>
</dbReference>
<evidence type="ECO:0000256" key="4">
    <source>
        <dbReference type="ARBA" id="ARBA00023277"/>
    </source>
</evidence>
<reference evidence="10" key="2">
    <citation type="submission" date="2020-08" db="EMBL/GenBank/DDBJ databases">
        <title>Draft Genome Sequence of Cumin Blight Pathogen Alternaria burnsii.</title>
        <authorList>
            <person name="Feng Z."/>
        </authorList>
    </citation>
    <scope>NUCLEOTIDE SEQUENCE</scope>
    <source>
        <strain evidence="10">CBS107.38</strain>
    </source>
</reference>
<proteinExistence type="inferred from homology"/>
<protein>
    <recommendedName>
        <fullName evidence="8">Glucanase</fullName>
        <ecNumber evidence="8">3.2.1.-</ecNumber>
    </recommendedName>
</protein>
<evidence type="ECO:0000256" key="7">
    <source>
        <dbReference type="PROSITE-ProRule" id="PRU10056"/>
    </source>
</evidence>
<dbReference type="GO" id="GO:0030245">
    <property type="term" value="P:cellulose catabolic process"/>
    <property type="evidence" value="ECO:0007669"/>
    <property type="project" value="UniProtKB-KW"/>
</dbReference>
<feature type="chain" id="PRO_5034469482" description="Glucanase" evidence="8">
    <location>
        <begin position="19"/>
        <end position="1084"/>
    </location>
</feature>
<keyword evidence="2 8" id="KW-0378">Hydrolase</keyword>
<evidence type="ECO:0000256" key="9">
    <source>
        <dbReference type="SAM" id="MobiDB-lite"/>
    </source>
</evidence>
<dbReference type="Gene3D" id="1.10.2000.10">
    <property type="entry name" value="Frizzled cysteine-rich domain"/>
    <property type="match status" value="1"/>
</dbReference>
<dbReference type="PROSITE" id="PS00655">
    <property type="entry name" value="GLYCOSYL_HYDROL_F6_1"/>
    <property type="match status" value="1"/>
</dbReference>
<name>A0A8H7B8T0_9PLEO</name>